<organism evidence="1 2">
    <name type="scientific">Enterovibrio norvegicus FF-454</name>
    <dbReference type="NCBI Taxonomy" id="1185651"/>
    <lineage>
        <taxon>Bacteria</taxon>
        <taxon>Pseudomonadati</taxon>
        <taxon>Pseudomonadota</taxon>
        <taxon>Gammaproteobacteria</taxon>
        <taxon>Vibrionales</taxon>
        <taxon>Vibrionaceae</taxon>
        <taxon>Enterovibrio</taxon>
    </lineage>
</organism>
<protein>
    <submittedName>
        <fullName evidence="1">Uncharacterized protein</fullName>
    </submittedName>
</protein>
<reference evidence="1 2" key="1">
    <citation type="journal article" date="2012" name="Science">
        <title>Ecological populations of bacteria act as socially cohesive units of antibiotic production and resistance.</title>
        <authorList>
            <person name="Cordero O.X."/>
            <person name="Wildschutte H."/>
            <person name="Kirkup B."/>
            <person name="Proehl S."/>
            <person name="Ngo L."/>
            <person name="Hussain F."/>
            <person name="Le Roux F."/>
            <person name="Mincer T."/>
            <person name="Polz M.F."/>
        </authorList>
    </citation>
    <scope>NUCLEOTIDE SEQUENCE [LARGE SCALE GENOMIC DNA]</scope>
    <source>
        <strain evidence="1 2">FF-454</strain>
    </source>
</reference>
<keyword evidence="2" id="KW-1185">Reference proteome</keyword>
<sequence>MSKKFLNKVTAERTVLSALNNHYADLEALEGLTSISIKSWAIKNSISHSDNRVITLLTLSNLCHKMSDRSQESFESIDESVMNEVMITIPSLFE</sequence>
<dbReference type="AlphaFoldDB" id="A0A1E5C561"/>
<evidence type="ECO:0000313" key="2">
    <source>
        <dbReference type="Proteomes" id="UP000095039"/>
    </source>
</evidence>
<dbReference type="Proteomes" id="UP000095039">
    <property type="component" value="Unassembled WGS sequence"/>
</dbReference>
<gene>
    <name evidence="1" type="ORF">A1OK_10465</name>
</gene>
<dbReference type="RefSeq" id="WP_016962038.1">
    <property type="nucleotide sequence ID" value="NZ_AJWN02000064.1"/>
</dbReference>
<evidence type="ECO:0000313" key="1">
    <source>
        <dbReference type="EMBL" id="OEE60615.1"/>
    </source>
</evidence>
<comment type="caution">
    <text evidence="1">The sequence shown here is derived from an EMBL/GenBank/DDBJ whole genome shotgun (WGS) entry which is preliminary data.</text>
</comment>
<proteinExistence type="predicted"/>
<accession>A0A1E5C561</accession>
<dbReference type="EMBL" id="AJWN02000064">
    <property type="protein sequence ID" value="OEE60615.1"/>
    <property type="molecule type" value="Genomic_DNA"/>
</dbReference>
<name>A0A1E5C561_9GAMM</name>